<reference evidence="1 2" key="1">
    <citation type="submission" date="2024-01" db="EMBL/GenBank/DDBJ databases">
        <authorList>
            <person name="Waweru B."/>
        </authorList>
    </citation>
    <scope>NUCLEOTIDE SEQUENCE [LARGE SCALE GENOMIC DNA]</scope>
</reference>
<dbReference type="EMBL" id="CAWUPB010001195">
    <property type="protein sequence ID" value="CAK7354918.1"/>
    <property type="molecule type" value="Genomic_DNA"/>
</dbReference>
<gene>
    <name evidence="1" type="ORF">DCAF_LOCUS25405</name>
</gene>
<sequence>MSAPVVHYEFHVKLKPFHQELTKFPVLFLFGEVHYLVHINEGLMEFRRAIEPLIIKKLAQIPFGDSLLDHIQDFKDILTGVDIPEIEQSKIIDEIAAKALDINTYSGTFMSVEIVAVKSDLEKILQERRGT</sequence>
<dbReference type="AlphaFoldDB" id="A0AAV1SMC0"/>
<dbReference type="Proteomes" id="UP001314170">
    <property type="component" value="Unassembled WGS sequence"/>
</dbReference>
<accession>A0AAV1SMC0</accession>
<evidence type="ECO:0000313" key="1">
    <source>
        <dbReference type="EMBL" id="CAK7354918.1"/>
    </source>
</evidence>
<name>A0AAV1SMC0_9ROSI</name>
<keyword evidence="2" id="KW-1185">Reference proteome</keyword>
<organism evidence="1 2">
    <name type="scientific">Dovyalis caffra</name>
    <dbReference type="NCBI Taxonomy" id="77055"/>
    <lineage>
        <taxon>Eukaryota</taxon>
        <taxon>Viridiplantae</taxon>
        <taxon>Streptophyta</taxon>
        <taxon>Embryophyta</taxon>
        <taxon>Tracheophyta</taxon>
        <taxon>Spermatophyta</taxon>
        <taxon>Magnoliopsida</taxon>
        <taxon>eudicotyledons</taxon>
        <taxon>Gunneridae</taxon>
        <taxon>Pentapetalae</taxon>
        <taxon>rosids</taxon>
        <taxon>fabids</taxon>
        <taxon>Malpighiales</taxon>
        <taxon>Salicaceae</taxon>
        <taxon>Flacourtieae</taxon>
        <taxon>Dovyalis</taxon>
    </lineage>
</organism>
<comment type="caution">
    <text evidence="1">The sequence shown here is derived from an EMBL/GenBank/DDBJ whole genome shotgun (WGS) entry which is preliminary data.</text>
</comment>
<proteinExistence type="predicted"/>
<protein>
    <submittedName>
        <fullName evidence="1">Uncharacterized protein</fullName>
    </submittedName>
</protein>
<evidence type="ECO:0000313" key="2">
    <source>
        <dbReference type="Proteomes" id="UP001314170"/>
    </source>
</evidence>